<organism evidence="2">
    <name type="scientific">Dendroctonus ponderosae</name>
    <name type="common">Mountain pine beetle</name>
    <dbReference type="NCBI Taxonomy" id="77166"/>
    <lineage>
        <taxon>Eukaryota</taxon>
        <taxon>Metazoa</taxon>
        <taxon>Ecdysozoa</taxon>
        <taxon>Arthropoda</taxon>
        <taxon>Hexapoda</taxon>
        <taxon>Insecta</taxon>
        <taxon>Pterygota</taxon>
        <taxon>Neoptera</taxon>
        <taxon>Endopterygota</taxon>
        <taxon>Coleoptera</taxon>
        <taxon>Polyphaga</taxon>
        <taxon>Cucujiformia</taxon>
        <taxon>Curculionidae</taxon>
        <taxon>Scolytinae</taxon>
        <taxon>Dendroctonus</taxon>
    </lineage>
</organism>
<name>N6TKC8_DENPD</name>
<evidence type="ECO:0000256" key="1">
    <source>
        <dbReference type="SAM" id="MobiDB-lite"/>
    </source>
</evidence>
<evidence type="ECO:0000313" key="3">
    <source>
        <dbReference type="EnsemblMetazoa" id="XP_019757830.1"/>
    </source>
</evidence>
<evidence type="ECO:0000313" key="2">
    <source>
        <dbReference type="EMBL" id="ENN78368.1"/>
    </source>
</evidence>
<dbReference type="KEGG" id="dpa:109536173"/>
<protein>
    <submittedName>
        <fullName evidence="2 3">Uncharacterized protein</fullName>
    </submittedName>
</protein>
<feature type="region of interest" description="Disordered" evidence="1">
    <location>
        <begin position="1"/>
        <end position="368"/>
    </location>
</feature>
<feature type="compositionally biased region" description="Basic and acidic residues" evidence="1">
    <location>
        <begin position="186"/>
        <end position="196"/>
    </location>
</feature>
<keyword evidence="4" id="KW-1185">Reference proteome</keyword>
<dbReference type="AlphaFoldDB" id="N6TKC8"/>
<evidence type="ECO:0000313" key="4">
    <source>
        <dbReference type="Proteomes" id="UP000019118"/>
    </source>
</evidence>
<feature type="compositionally biased region" description="Basic and acidic residues" evidence="1">
    <location>
        <begin position="149"/>
        <end position="173"/>
    </location>
</feature>
<feature type="compositionally biased region" description="Basic residues" evidence="1">
    <location>
        <begin position="233"/>
        <end position="252"/>
    </location>
</feature>
<reference evidence="2 4" key="1">
    <citation type="journal article" date="2013" name="Genome Biol.">
        <title>Draft genome of the mountain pine beetle, Dendroctonus ponderosae Hopkins, a major forest pest.</title>
        <authorList>
            <person name="Keeling C.I."/>
            <person name="Yuen M.M."/>
            <person name="Liao N.Y."/>
            <person name="Docking T.R."/>
            <person name="Chan S.K."/>
            <person name="Taylor G.A."/>
            <person name="Palmquist D.L."/>
            <person name="Jackman S.D."/>
            <person name="Nguyen A."/>
            <person name="Li M."/>
            <person name="Henderson H."/>
            <person name="Janes J.K."/>
            <person name="Zhao Y."/>
            <person name="Pandoh P."/>
            <person name="Moore R."/>
            <person name="Sperling F.A."/>
            <person name="Huber D.P."/>
            <person name="Birol I."/>
            <person name="Jones S.J."/>
            <person name="Bohlmann J."/>
        </authorList>
    </citation>
    <scope>NUCLEOTIDE SEQUENCE</scope>
</reference>
<dbReference type="EnsemblMetazoa" id="XM_019902271.1">
    <property type="protein sequence ID" value="XP_019757830.1"/>
    <property type="gene ID" value="LOC109536173"/>
</dbReference>
<dbReference type="Proteomes" id="UP000019118">
    <property type="component" value="Unassembled WGS sequence"/>
</dbReference>
<proteinExistence type="predicted"/>
<feature type="compositionally biased region" description="Basic and acidic residues" evidence="1">
    <location>
        <begin position="96"/>
        <end position="142"/>
    </location>
</feature>
<feature type="non-terminal residue" evidence="2">
    <location>
        <position position="1"/>
    </location>
</feature>
<feature type="compositionally biased region" description="Basic and acidic residues" evidence="1">
    <location>
        <begin position="253"/>
        <end position="270"/>
    </location>
</feature>
<dbReference type="EMBL" id="KB740914">
    <property type="protein sequence ID" value="ENN78368.1"/>
    <property type="molecule type" value="Genomic_DNA"/>
</dbReference>
<feature type="compositionally biased region" description="Low complexity" evidence="1">
    <location>
        <begin position="271"/>
        <end position="284"/>
    </location>
</feature>
<feature type="compositionally biased region" description="Basic and acidic residues" evidence="1">
    <location>
        <begin position="318"/>
        <end position="327"/>
    </location>
</feature>
<sequence length="368" mass="42159">MEDNDKFRKPHYPRRNGPFRPPPGVQKAIQNFGVKDLREILDKKQQGKFEDDKKPEPKENRPPPDPPYNYLKDPTRDSSVQPEEKHHLPQRGNQRPRNEDSSRKGQPRNRDQQTISERHSSAPHATEDRQGRASKKELRFMDPVDDNSQDMRGEKSHDLRGEKPQDVHGEKPNFRGRSHRRGHNPRHTEPREERLENLVNIKVELSTETGRRNCVLDESTKIPDLKYIPDQHRKPRGRGSYRGRGRGRGSFRGRKEMSNRSSSEEPKQSEAESPANASAAHSPEIATDENPENAEPEEFVDSNENYDDSGYVETNFSHQEENEEPKTAFDASLVEAITITSQKLQDGGAQRAVEGTATKESETNENLD</sequence>
<dbReference type="OrthoDB" id="6784744at2759"/>
<feature type="compositionally biased region" description="Basic and acidic residues" evidence="1">
    <location>
        <begin position="209"/>
        <end position="232"/>
    </location>
</feature>
<accession>N6TKC8</accession>
<reference evidence="3" key="2">
    <citation type="submission" date="2024-08" db="UniProtKB">
        <authorList>
            <consortium name="EnsemblMetazoa"/>
        </authorList>
    </citation>
    <scope>IDENTIFICATION</scope>
</reference>
<gene>
    <name evidence="3" type="primary">109536173</name>
    <name evidence="2" type="ORF">YQE_05170</name>
</gene>
<feature type="compositionally biased region" description="Basic residues" evidence="1">
    <location>
        <begin position="174"/>
        <end position="185"/>
    </location>
</feature>
<feature type="compositionally biased region" description="Acidic residues" evidence="1">
    <location>
        <begin position="286"/>
        <end position="307"/>
    </location>
</feature>
<dbReference type="HOGENOM" id="CLU_752870_0_0_1"/>
<feature type="compositionally biased region" description="Basic and acidic residues" evidence="1">
    <location>
        <begin position="35"/>
        <end position="62"/>
    </location>
</feature>